<organism evidence="1 2">
    <name type="scientific">Leptospira kirschneri str. H1</name>
    <dbReference type="NCBI Taxonomy" id="1049966"/>
    <lineage>
        <taxon>Bacteria</taxon>
        <taxon>Pseudomonadati</taxon>
        <taxon>Spirochaetota</taxon>
        <taxon>Spirochaetia</taxon>
        <taxon>Leptospirales</taxon>
        <taxon>Leptospiraceae</taxon>
        <taxon>Leptospira</taxon>
    </lineage>
</organism>
<dbReference type="AlphaFoldDB" id="A0A0E2B409"/>
<gene>
    <name evidence="1" type="ORF">LEP1GSC081_4169</name>
</gene>
<dbReference type="EMBL" id="AHMY02000036">
    <property type="protein sequence ID" value="EKO16004.1"/>
    <property type="molecule type" value="Genomic_DNA"/>
</dbReference>
<comment type="caution">
    <text evidence="1">The sequence shown here is derived from an EMBL/GenBank/DDBJ whole genome shotgun (WGS) entry which is preliminary data.</text>
</comment>
<name>A0A0E2B409_9LEPT</name>
<evidence type="ECO:0000313" key="2">
    <source>
        <dbReference type="Proteomes" id="UP000006253"/>
    </source>
</evidence>
<evidence type="ECO:0000313" key="1">
    <source>
        <dbReference type="EMBL" id="EKO16004.1"/>
    </source>
</evidence>
<dbReference type="Proteomes" id="UP000006253">
    <property type="component" value="Unassembled WGS sequence"/>
</dbReference>
<accession>A0A0E2B409</accession>
<protein>
    <submittedName>
        <fullName evidence="1">Uncharacterized protein</fullName>
    </submittedName>
</protein>
<proteinExistence type="predicted"/>
<reference evidence="1 2" key="1">
    <citation type="submission" date="2012-10" db="EMBL/GenBank/DDBJ databases">
        <authorList>
            <person name="Harkins D.M."/>
            <person name="Durkin A.S."/>
            <person name="Brinkac L.M."/>
            <person name="Selengut J.D."/>
            <person name="Sanka R."/>
            <person name="DePew J."/>
            <person name="Purushe J."/>
            <person name="Peacock S.J."/>
            <person name="Thaipadungpanit J."/>
            <person name="Wuthiekanun V.W."/>
            <person name="Day N.P."/>
            <person name="Vinetz J.M."/>
            <person name="Sutton G.G."/>
            <person name="Nelson W.C."/>
            <person name="Fouts D.E."/>
        </authorList>
    </citation>
    <scope>NUCLEOTIDE SEQUENCE [LARGE SCALE GENOMIC DNA]</scope>
    <source>
        <strain evidence="1 2">H1</strain>
    </source>
</reference>
<sequence length="42" mass="5040">MFYREKIDVETLQNLEITVNTKLWELPLLENSFSFSNPEHVN</sequence>